<dbReference type="InterPro" id="IPR033124">
    <property type="entry name" value="Ser_caboxypep_his_AS"/>
</dbReference>
<dbReference type="EC" id="3.4.16.-" evidence="9"/>
<dbReference type="GO" id="GO:0005773">
    <property type="term" value="C:vacuole"/>
    <property type="evidence" value="ECO:0007669"/>
    <property type="project" value="TreeGrafter"/>
</dbReference>
<reference evidence="10 11" key="1">
    <citation type="submission" date="2024-01" db="EMBL/GenBank/DDBJ databases">
        <title>Genome assemblies of Stephania.</title>
        <authorList>
            <person name="Yang L."/>
        </authorList>
    </citation>
    <scope>NUCLEOTIDE SEQUENCE [LARGE SCALE GENOMIC DNA]</scope>
    <source>
        <strain evidence="10">QJT</strain>
        <tissue evidence="10">Leaf</tissue>
    </source>
</reference>
<dbReference type="Gene3D" id="3.40.50.1820">
    <property type="entry name" value="alpha/beta hydrolase"/>
    <property type="match status" value="2"/>
</dbReference>
<dbReference type="PANTHER" id="PTHR11802:SF470">
    <property type="entry name" value="CARBOXYPEPTIDASE"/>
    <property type="match status" value="1"/>
</dbReference>
<dbReference type="PROSITE" id="PS00131">
    <property type="entry name" value="CARBOXYPEPT_SER_SER"/>
    <property type="match status" value="1"/>
</dbReference>
<comment type="caution">
    <text evidence="10">The sequence shown here is derived from an EMBL/GenBank/DDBJ whole genome shotgun (WGS) entry which is preliminary data.</text>
</comment>
<sequence length="373" mass="41445">MKSTINTTLITHSTILICIALLTHHAYGDTLKSDPLYQLLKAKRSKQWITQSTKWESSTGSLTDPVFIASTQQGLKESDKIETLPGQPNVLFNHYSGYVTVDPKAGRALFYYFAEAPLDPSSKPLLLWLNGGPGCSSFGNGAMQELGPFRVQRNGEGLYENEYAWNKAGVGFSYSNTTSDYVKSGDDRTAKDSYTFLVNWLERFPEYKNRPFFIAGESYAGHYVPQLAQTILERNKSGKQTRIDLQGIAVGNALLEDAISFKGMFDFFWTHALISDEVHQDITRYCNFLNLPNVSDECISAANKAENSMGDIYLYNIYAPFCETASVGGYAVGYKNLTFVTVRGAGHLVPSYQPERALTLITSFLQGKLPPVS</sequence>
<keyword evidence="6 9" id="KW-0378">Hydrolase</keyword>
<keyword evidence="4 9" id="KW-0121">Carboxypeptidase</keyword>
<evidence type="ECO:0000256" key="9">
    <source>
        <dbReference type="RuleBase" id="RU361156"/>
    </source>
</evidence>
<evidence type="ECO:0000256" key="2">
    <source>
        <dbReference type="ARBA" id="ARBA00009431"/>
    </source>
</evidence>
<evidence type="ECO:0000313" key="11">
    <source>
        <dbReference type="Proteomes" id="UP001417504"/>
    </source>
</evidence>
<keyword evidence="7" id="KW-1015">Disulfide bond</keyword>
<evidence type="ECO:0000256" key="4">
    <source>
        <dbReference type="ARBA" id="ARBA00022645"/>
    </source>
</evidence>
<keyword evidence="8" id="KW-0325">Glycoprotein</keyword>
<comment type="subcellular location">
    <subcellularLocation>
        <location evidence="1">Secreted</location>
    </subcellularLocation>
</comment>
<gene>
    <name evidence="10" type="ORF">Sjap_022376</name>
</gene>
<dbReference type="InterPro" id="IPR001563">
    <property type="entry name" value="Peptidase_S10"/>
</dbReference>
<evidence type="ECO:0000313" key="10">
    <source>
        <dbReference type="EMBL" id="KAK9096879.1"/>
    </source>
</evidence>
<dbReference type="SUPFAM" id="SSF53474">
    <property type="entry name" value="alpha/beta-Hydrolases"/>
    <property type="match status" value="1"/>
</dbReference>
<dbReference type="Proteomes" id="UP001417504">
    <property type="component" value="Unassembled WGS sequence"/>
</dbReference>
<dbReference type="EMBL" id="JBBNAE010000009">
    <property type="protein sequence ID" value="KAK9096879.1"/>
    <property type="molecule type" value="Genomic_DNA"/>
</dbReference>
<dbReference type="InterPro" id="IPR029058">
    <property type="entry name" value="AB_hydrolase_fold"/>
</dbReference>
<dbReference type="PANTHER" id="PTHR11802">
    <property type="entry name" value="SERINE PROTEASE FAMILY S10 SERINE CARBOXYPEPTIDASE"/>
    <property type="match status" value="1"/>
</dbReference>
<keyword evidence="3" id="KW-0964">Secreted</keyword>
<comment type="similarity">
    <text evidence="2 9">Belongs to the peptidase S10 family.</text>
</comment>
<evidence type="ECO:0000256" key="1">
    <source>
        <dbReference type="ARBA" id="ARBA00004613"/>
    </source>
</evidence>
<dbReference type="GO" id="GO:0006508">
    <property type="term" value="P:proteolysis"/>
    <property type="evidence" value="ECO:0007669"/>
    <property type="project" value="UniProtKB-KW"/>
</dbReference>
<feature type="signal peptide" evidence="9">
    <location>
        <begin position="1"/>
        <end position="28"/>
    </location>
</feature>
<evidence type="ECO:0000256" key="3">
    <source>
        <dbReference type="ARBA" id="ARBA00022525"/>
    </source>
</evidence>
<keyword evidence="9" id="KW-0645">Protease</keyword>
<evidence type="ECO:0000256" key="8">
    <source>
        <dbReference type="ARBA" id="ARBA00023180"/>
    </source>
</evidence>
<dbReference type="FunFam" id="3.40.50.1820:FF:000030">
    <property type="entry name" value="Carboxypeptidase"/>
    <property type="match status" value="1"/>
</dbReference>
<dbReference type="PROSITE" id="PS00560">
    <property type="entry name" value="CARBOXYPEPT_SER_HIS"/>
    <property type="match status" value="1"/>
</dbReference>
<evidence type="ECO:0000256" key="6">
    <source>
        <dbReference type="ARBA" id="ARBA00022801"/>
    </source>
</evidence>
<dbReference type="InterPro" id="IPR018202">
    <property type="entry name" value="Ser_caboxypep_ser_AS"/>
</dbReference>
<dbReference type="AlphaFoldDB" id="A0AAP0EXL6"/>
<dbReference type="PRINTS" id="PR00724">
    <property type="entry name" value="CRBOXYPTASEC"/>
</dbReference>
<evidence type="ECO:0000256" key="5">
    <source>
        <dbReference type="ARBA" id="ARBA00022729"/>
    </source>
</evidence>
<name>A0AAP0EXL6_9MAGN</name>
<accession>A0AAP0EXL6</accession>
<feature type="chain" id="PRO_5042672453" description="Carboxypeptidase" evidence="9">
    <location>
        <begin position="29"/>
        <end position="373"/>
    </location>
</feature>
<dbReference type="GO" id="GO:0004185">
    <property type="term" value="F:serine-type carboxypeptidase activity"/>
    <property type="evidence" value="ECO:0007669"/>
    <property type="project" value="UniProtKB-UniRule"/>
</dbReference>
<dbReference type="Pfam" id="PF00450">
    <property type="entry name" value="Peptidase_S10"/>
    <property type="match status" value="2"/>
</dbReference>
<evidence type="ECO:0000256" key="7">
    <source>
        <dbReference type="ARBA" id="ARBA00023157"/>
    </source>
</evidence>
<organism evidence="10 11">
    <name type="scientific">Stephania japonica</name>
    <dbReference type="NCBI Taxonomy" id="461633"/>
    <lineage>
        <taxon>Eukaryota</taxon>
        <taxon>Viridiplantae</taxon>
        <taxon>Streptophyta</taxon>
        <taxon>Embryophyta</taxon>
        <taxon>Tracheophyta</taxon>
        <taxon>Spermatophyta</taxon>
        <taxon>Magnoliopsida</taxon>
        <taxon>Ranunculales</taxon>
        <taxon>Menispermaceae</taxon>
        <taxon>Menispermoideae</taxon>
        <taxon>Cissampelideae</taxon>
        <taxon>Stephania</taxon>
    </lineage>
</organism>
<keyword evidence="11" id="KW-1185">Reference proteome</keyword>
<keyword evidence="5 9" id="KW-0732">Signal</keyword>
<dbReference type="GO" id="GO:0005576">
    <property type="term" value="C:extracellular region"/>
    <property type="evidence" value="ECO:0007669"/>
    <property type="project" value="UniProtKB-SubCell"/>
</dbReference>
<protein>
    <recommendedName>
        <fullName evidence="9">Carboxypeptidase</fullName>
        <ecNumber evidence="9">3.4.16.-</ecNumber>
    </recommendedName>
</protein>
<proteinExistence type="inferred from homology"/>